<dbReference type="EMBL" id="VOSK01000028">
    <property type="protein sequence ID" value="MPR25632.1"/>
    <property type="molecule type" value="Genomic_DNA"/>
</dbReference>
<evidence type="ECO:0000259" key="5">
    <source>
        <dbReference type="PROSITE" id="PS51007"/>
    </source>
</evidence>
<evidence type="ECO:0000256" key="1">
    <source>
        <dbReference type="ARBA" id="ARBA00022617"/>
    </source>
</evidence>
<evidence type="ECO:0000313" key="7">
    <source>
        <dbReference type="Proteomes" id="UP000403266"/>
    </source>
</evidence>
<name>A0A5N7MF54_9HYPH</name>
<sequence length="141" mass="15305">MRIAEPTRFRSRSVYLVLILLLLIGTGIYAGYQVKFDQDARIRATALTMGDPDLGRRLAKRYGCAGCHNIPGVPGAQGMVGPSLQGFAARVYIGGVATNSPDTLIQWIENPRSIDPKTAMPVTGISRAEARHVAAYLYTLQ</sequence>
<dbReference type="SUPFAM" id="SSF46626">
    <property type="entry name" value="Cytochrome c"/>
    <property type="match status" value="1"/>
</dbReference>
<dbReference type="InterPro" id="IPR036909">
    <property type="entry name" value="Cyt_c-like_dom_sf"/>
</dbReference>
<dbReference type="GO" id="GO:0020037">
    <property type="term" value="F:heme binding"/>
    <property type="evidence" value="ECO:0007669"/>
    <property type="project" value="InterPro"/>
</dbReference>
<evidence type="ECO:0000313" key="6">
    <source>
        <dbReference type="EMBL" id="MPR25632.1"/>
    </source>
</evidence>
<dbReference type="GO" id="GO:0009055">
    <property type="term" value="F:electron transfer activity"/>
    <property type="evidence" value="ECO:0007669"/>
    <property type="project" value="InterPro"/>
</dbReference>
<dbReference type="AlphaFoldDB" id="A0A5N7MF54"/>
<gene>
    <name evidence="6" type="ORF">FS320_10395</name>
</gene>
<evidence type="ECO:0000256" key="4">
    <source>
        <dbReference type="PROSITE-ProRule" id="PRU00433"/>
    </source>
</evidence>
<dbReference type="Proteomes" id="UP000403266">
    <property type="component" value="Unassembled WGS sequence"/>
</dbReference>
<reference evidence="6 7" key="1">
    <citation type="journal article" date="2019" name="Syst. Appl. Microbiol.">
        <title>Microvirga tunisiensis sp. nov., a root nodule symbiotic bacterium isolated from Lupinus micranthus and L. luteus grown in Northern Tunisia.</title>
        <authorList>
            <person name="Msaddak A."/>
            <person name="Rejili M."/>
            <person name="Duran D."/>
            <person name="Mars M."/>
            <person name="Palacios J.M."/>
            <person name="Ruiz-Argueso T."/>
            <person name="Rey L."/>
            <person name="Imperial J."/>
        </authorList>
    </citation>
    <scope>NUCLEOTIDE SEQUENCE [LARGE SCALE GENOMIC DNA]</scope>
    <source>
        <strain evidence="6 7">Lmie10</strain>
    </source>
</reference>
<proteinExistence type="predicted"/>
<dbReference type="OrthoDB" id="9794982at2"/>
<keyword evidence="1 4" id="KW-0349">Heme</keyword>
<accession>A0A5N7MF54</accession>
<dbReference type="Pfam" id="PF00034">
    <property type="entry name" value="Cytochrom_C"/>
    <property type="match status" value="1"/>
</dbReference>
<evidence type="ECO:0000256" key="2">
    <source>
        <dbReference type="ARBA" id="ARBA00022723"/>
    </source>
</evidence>
<evidence type="ECO:0000256" key="3">
    <source>
        <dbReference type="ARBA" id="ARBA00023004"/>
    </source>
</evidence>
<keyword evidence="7" id="KW-1185">Reference proteome</keyword>
<keyword evidence="3 4" id="KW-0408">Iron</keyword>
<keyword evidence="2 4" id="KW-0479">Metal-binding</keyword>
<dbReference type="InterPro" id="IPR009056">
    <property type="entry name" value="Cyt_c-like_dom"/>
</dbReference>
<dbReference type="GO" id="GO:0046872">
    <property type="term" value="F:metal ion binding"/>
    <property type="evidence" value="ECO:0007669"/>
    <property type="project" value="UniProtKB-KW"/>
</dbReference>
<protein>
    <submittedName>
        <fullName evidence="6">C-type cytochrome</fullName>
    </submittedName>
</protein>
<comment type="caution">
    <text evidence="6">The sequence shown here is derived from an EMBL/GenBank/DDBJ whole genome shotgun (WGS) entry which is preliminary data.</text>
</comment>
<dbReference type="PROSITE" id="PS51007">
    <property type="entry name" value="CYTC"/>
    <property type="match status" value="1"/>
</dbReference>
<feature type="domain" description="Cytochrome c" evidence="5">
    <location>
        <begin position="50"/>
        <end position="141"/>
    </location>
</feature>
<organism evidence="6 7">
    <name type="scientific">Microvirga tunisiensis</name>
    <dbReference type="NCBI Taxonomy" id="2108360"/>
    <lineage>
        <taxon>Bacteria</taxon>
        <taxon>Pseudomonadati</taxon>
        <taxon>Pseudomonadota</taxon>
        <taxon>Alphaproteobacteria</taxon>
        <taxon>Hyphomicrobiales</taxon>
        <taxon>Methylobacteriaceae</taxon>
        <taxon>Microvirga</taxon>
    </lineage>
</organism>
<dbReference type="Gene3D" id="1.10.760.10">
    <property type="entry name" value="Cytochrome c-like domain"/>
    <property type="match status" value="1"/>
</dbReference>